<comment type="similarity">
    <text evidence="7">Belongs to the methyl-accepting chemotaxis (MCP) protein family.</text>
</comment>
<dbReference type="CDD" id="cd06225">
    <property type="entry name" value="HAMP"/>
    <property type="match status" value="1"/>
</dbReference>
<organism evidence="13 14">
    <name type="scientific">Oceanicoccus sagamiensis</name>
    <dbReference type="NCBI Taxonomy" id="716816"/>
    <lineage>
        <taxon>Bacteria</taxon>
        <taxon>Pseudomonadati</taxon>
        <taxon>Pseudomonadota</taxon>
        <taxon>Gammaproteobacteria</taxon>
        <taxon>Cellvibrionales</taxon>
        <taxon>Spongiibacteraceae</taxon>
        <taxon>Oceanicoccus</taxon>
    </lineage>
</organism>
<name>A0A1X9N8T9_9GAMM</name>
<keyword evidence="2" id="KW-1003">Cell membrane</keyword>
<feature type="domain" description="HAMP" evidence="12">
    <location>
        <begin position="190"/>
        <end position="244"/>
    </location>
</feature>
<dbReference type="InterPro" id="IPR003660">
    <property type="entry name" value="HAMP_dom"/>
</dbReference>
<keyword evidence="2" id="KW-0997">Cell inner membrane</keyword>
<evidence type="ECO:0000313" key="13">
    <source>
        <dbReference type="EMBL" id="ARN73504.1"/>
    </source>
</evidence>
<keyword evidence="14" id="KW-1185">Reference proteome</keyword>
<dbReference type="OrthoDB" id="2489132at2"/>
<dbReference type="GO" id="GO:0007165">
    <property type="term" value="P:signal transduction"/>
    <property type="evidence" value="ECO:0007669"/>
    <property type="project" value="UniProtKB-KW"/>
</dbReference>
<dbReference type="Pfam" id="PF17152">
    <property type="entry name" value="CHASE8"/>
    <property type="match status" value="1"/>
</dbReference>
<feature type="transmembrane region" description="Helical" evidence="9">
    <location>
        <begin position="166"/>
        <end position="188"/>
    </location>
</feature>
<dbReference type="InterPro" id="IPR033417">
    <property type="entry name" value="CHASE8"/>
</dbReference>
<feature type="domain" description="Methyl-accepting transducer" evidence="10">
    <location>
        <begin position="249"/>
        <end position="485"/>
    </location>
</feature>
<feature type="domain" description="T-SNARE coiled-coil homology" evidence="11">
    <location>
        <begin position="436"/>
        <end position="498"/>
    </location>
</feature>
<dbReference type="PANTHER" id="PTHR32089">
    <property type="entry name" value="METHYL-ACCEPTING CHEMOTAXIS PROTEIN MCPB"/>
    <property type="match status" value="1"/>
</dbReference>
<evidence type="ECO:0000256" key="6">
    <source>
        <dbReference type="ARBA" id="ARBA00023224"/>
    </source>
</evidence>
<evidence type="ECO:0000256" key="1">
    <source>
        <dbReference type="ARBA" id="ARBA00004429"/>
    </source>
</evidence>
<dbReference type="Pfam" id="PF00015">
    <property type="entry name" value="MCPsignal"/>
    <property type="match status" value="1"/>
</dbReference>
<dbReference type="PROSITE" id="PS50885">
    <property type="entry name" value="HAMP"/>
    <property type="match status" value="1"/>
</dbReference>
<reference evidence="13 14" key="1">
    <citation type="submission" date="2016-11" db="EMBL/GenBank/DDBJ databases">
        <title>Trade-off between light-utilization and light-protection in marine flavobacteria.</title>
        <authorList>
            <person name="Kumagai Y."/>
        </authorList>
    </citation>
    <scope>NUCLEOTIDE SEQUENCE [LARGE SCALE GENOMIC DNA]</scope>
    <source>
        <strain evidence="13 14">NBRC 107125</strain>
    </source>
</reference>
<evidence type="ECO:0000256" key="5">
    <source>
        <dbReference type="ARBA" id="ARBA00023136"/>
    </source>
</evidence>
<dbReference type="GO" id="GO:0006935">
    <property type="term" value="P:chemotaxis"/>
    <property type="evidence" value="ECO:0007669"/>
    <property type="project" value="UniProtKB-ARBA"/>
</dbReference>
<evidence type="ECO:0008006" key="15">
    <source>
        <dbReference type="Google" id="ProtNLM"/>
    </source>
</evidence>
<dbReference type="CDD" id="cd11386">
    <property type="entry name" value="MCP_signal"/>
    <property type="match status" value="1"/>
</dbReference>
<proteinExistence type="inferred from homology"/>
<keyword evidence="6 8" id="KW-0807">Transducer</keyword>
<dbReference type="PANTHER" id="PTHR32089:SF119">
    <property type="entry name" value="METHYL-ACCEPTING CHEMOTAXIS PROTEIN CTPL"/>
    <property type="match status" value="1"/>
</dbReference>
<dbReference type="PROSITE" id="PS50192">
    <property type="entry name" value="T_SNARE"/>
    <property type="match status" value="1"/>
</dbReference>
<dbReference type="InterPro" id="IPR000727">
    <property type="entry name" value="T_SNARE_dom"/>
</dbReference>
<evidence type="ECO:0000259" key="12">
    <source>
        <dbReference type="PROSITE" id="PS50885"/>
    </source>
</evidence>
<dbReference type="EMBL" id="CP019343">
    <property type="protein sequence ID" value="ARN73504.1"/>
    <property type="molecule type" value="Genomic_DNA"/>
</dbReference>
<keyword evidence="3 9" id="KW-0812">Transmembrane</keyword>
<keyword evidence="4 9" id="KW-1133">Transmembrane helix</keyword>
<evidence type="ECO:0000259" key="10">
    <source>
        <dbReference type="PROSITE" id="PS50111"/>
    </source>
</evidence>
<evidence type="ECO:0000259" key="11">
    <source>
        <dbReference type="PROSITE" id="PS50192"/>
    </source>
</evidence>
<dbReference type="Pfam" id="PF00672">
    <property type="entry name" value="HAMP"/>
    <property type="match status" value="1"/>
</dbReference>
<feature type="transmembrane region" description="Helical" evidence="9">
    <location>
        <begin position="9"/>
        <end position="29"/>
    </location>
</feature>
<dbReference type="SMART" id="SM00283">
    <property type="entry name" value="MA"/>
    <property type="match status" value="1"/>
</dbReference>
<comment type="subcellular location">
    <subcellularLocation>
        <location evidence="1">Cell inner membrane</location>
        <topology evidence="1">Multi-pass membrane protein</topology>
    </subcellularLocation>
</comment>
<dbReference type="STRING" id="716816.BST96_04855"/>
<dbReference type="AlphaFoldDB" id="A0A1X9N8T9"/>
<dbReference type="Gene3D" id="1.10.287.950">
    <property type="entry name" value="Methyl-accepting chemotaxis protein"/>
    <property type="match status" value="1"/>
</dbReference>
<gene>
    <name evidence="13" type="ORF">BST96_04855</name>
</gene>
<sequence>MSLSLKWKIILGITFTSISSVLIAVGVIVDIEKGRIQDKIVTEALTISRITGGNTTGALDFSDVESAHEALLPLVANSHIHEVVIYDESRNPFVWYRWGGVEGELPELGSAENIPSSIPLKPKPAQTILTESSLEIYEPIISEDQPVGMVYMNVDLNEVSDATTELYSIATFLGGGIALMSVILALLIQRAITRPINDVVMALKDIAQGEGDLTRRLSVNSKDELGELAHWFNSFVEKIRGVVVQFRENSNDLSAAASELKLHSGNTNESILVQERELEQIAAAVNEMSSTVMEVERNIATSTGDTEEADNQANIGNKVVMETMGAISSLAKDIENASNVISELQRNSESIGSVLDVIRGVADQTNLLALNAAIEAARAGEQGRGFAVVADEVRTLAQRTQQSTEEIQEMIQKLQVGAKNAVEVMDKGRNQAHSSVKIAEQANESLVAITNAMAIIKSMSYQISGASAEQSNVVEEITRNITNISQVAVNTSEDSKEMTQKSNQLDRLSTDMLQLVSQFKL</sequence>
<evidence type="ECO:0000256" key="2">
    <source>
        <dbReference type="ARBA" id="ARBA00022519"/>
    </source>
</evidence>
<dbReference type="KEGG" id="osg:BST96_04855"/>
<accession>A0A1X9N8T9</accession>
<evidence type="ECO:0000313" key="14">
    <source>
        <dbReference type="Proteomes" id="UP000193450"/>
    </source>
</evidence>
<keyword evidence="5 9" id="KW-0472">Membrane</keyword>
<dbReference type="RefSeq" id="WP_085757615.1">
    <property type="nucleotide sequence ID" value="NZ_CP019343.1"/>
</dbReference>
<evidence type="ECO:0000256" key="4">
    <source>
        <dbReference type="ARBA" id="ARBA00022989"/>
    </source>
</evidence>
<protein>
    <recommendedName>
        <fullName evidence="15">Methyl-accepting chemotaxis protein</fullName>
    </recommendedName>
</protein>
<dbReference type="GO" id="GO:0005886">
    <property type="term" value="C:plasma membrane"/>
    <property type="evidence" value="ECO:0007669"/>
    <property type="project" value="UniProtKB-SubCell"/>
</dbReference>
<evidence type="ECO:0000256" key="7">
    <source>
        <dbReference type="ARBA" id="ARBA00029447"/>
    </source>
</evidence>
<evidence type="ECO:0000256" key="3">
    <source>
        <dbReference type="ARBA" id="ARBA00022692"/>
    </source>
</evidence>
<evidence type="ECO:0000256" key="9">
    <source>
        <dbReference type="SAM" id="Phobius"/>
    </source>
</evidence>
<dbReference type="Proteomes" id="UP000193450">
    <property type="component" value="Chromosome"/>
</dbReference>
<dbReference type="PROSITE" id="PS50111">
    <property type="entry name" value="CHEMOTAXIS_TRANSDUC_2"/>
    <property type="match status" value="1"/>
</dbReference>
<dbReference type="FunFam" id="1.10.287.950:FF:000001">
    <property type="entry name" value="Methyl-accepting chemotaxis sensory transducer"/>
    <property type="match status" value="1"/>
</dbReference>
<dbReference type="InterPro" id="IPR004089">
    <property type="entry name" value="MCPsignal_dom"/>
</dbReference>
<dbReference type="SMART" id="SM00304">
    <property type="entry name" value="HAMP"/>
    <property type="match status" value="2"/>
</dbReference>
<dbReference type="SUPFAM" id="SSF58104">
    <property type="entry name" value="Methyl-accepting chemotaxis protein (MCP) signaling domain"/>
    <property type="match status" value="1"/>
</dbReference>
<evidence type="ECO:0000256" key="8">
    <source>
        <dbReference type="PROSITE-ProRule" id="PRU00284"/>
    </source>
</evidence>